<name>A0A232EQT8_9HYME</name>
<dbReference type="EMBL" id="NNAY01002713">
    <property type="protein sequence ID" value="OXU20720.1"/>
    <property type="molecule type" value="Genomic_DNA"/>
</dbReference>
<sequence>MKLEEYYYNIKYKKGCGNYVADSLSRIKINNQEEDDDSLLMVPQASDITASRIEKVDEDPCDDLETARTAKEDLYYNKIRKE</sequence>
<organism evidence="1 2">
    <name type="scientific">Trichomalopsis sarcophagae</name>
    <dbReference type="NCBI Taxonomy" id="543379"/>
    <lineage>
        <taxon>Eukaryota</taxon>
        <taxon>Metazoa</taxon>
        <taxon>Ecdysozoa</taxon>
        <taxon>Arthropoda</taxon>
        <taxon>Hexapoda</taxon>
        <taxon>Insecta</taxon>
        <taxon>Pterygota</taxon>
        <taxon>Neoptera</taxon>
        <taxon>Endopterygota</taxon>
        <taxon>Hymenoptera</taxon>
        <taxon>Apocrita</taxon>
        <taxon>Proctotrupomorpha</taxon>
        <taxon>Chalcidoidea</taxon>
        <taxon>Pteromalidae</taxon>
        <taxon>Pteromalinae</taxon>
        <taxon>Trichomalopsis</taxon>
    </lineage>
</organism>
<gene>
    <name evidence="1" type="ORF">TSAR_014695</name>
</gene>
<protein>
    <recommendedName>
        <fullName evidence="3">Reverse transcriptase RNase H-like domain-containing protein</fullName>
    </recommendedName>
</protein>
<evidence type="ECO:0000313" key="2">
    <source>
        <dbReference type="Proteomes" id="UP000215335"/>
    </source>
</evidence>
<accession>A0A232EQT8</accession>
<keyword evidence="2" id="KW-1185">Reference proteome</keyword>
<dbReference type="Proteomes" id="UP000215335">
    <property type="component" value="Unassembled WGS sequence"/>
</dbReference>
<proteinExistence type="predicted"/>
<evidence type="ECO:0008006" key="3">
    <source>
        <dbReference type="Google" id="ProtNLM"/>
    </source>
</evidence>
<reference evidence="1 2" key="1">
    <citation type="journal article" date="2017" name="Curr. Biol.">
        <title>The Evolution of Venom by Co-option of Single-Copy Genes.</title>
        <authorList>
            <person name="Martinson E.O."/>
            <person name="Mrinalini"/>
            <person name="Kelkar Y.D."/>
            <person name="Chang C.H."/>
            <person name="Werren J.H."/>
        </authorList>
    </citation>
    <scope>NUCLEOTIDE SEQUENCE [LARGE SCALE GENOMIC DNA]</scope>
    <source>
        <strain evidence="1 2">Alberta</strain>
        <tissue evidence="1">Whole body</tissue>
    </source>
</reference>
<dbReference type="AlphaFoldDB" id="A0A232EQT8"/>
<comment type="caution">
    <text evidence="1">The sequence shown here is derived from an EMBL/GenBank/DDBJ whole genome shotgun (WGS) entry which is preliminary data.</text>
</comment>
<evidence type="ECO:0000313" key="1">
    <source>
        <dbReference type="EMBL" id="OXU20720.1"/>
    </source>
</evidence>